<gene>
    <name evidence="1" type="ORF">FNB15_10005</name>
</gene>
<dbReference type="Pfam" id="PF06240">
    <property type="entry name" value="COXG"/>
    <property type="match status" value="1"/>
</dbReference>
<dbReference type="AlphaFoldDB" id="A0A516H1B3"/>
<evidence type="ECO:0000313" key="2">
    <source>
        <dbReference type="Proteomes" id="UP000317496"/>
    </source>
</evidence>
<dbReference type="Proteomes" id="UP000317496">
    <property type="component" value="Chromosome"/>
</dbReference>
<protein>
    <submittedName>
        <fullName evidence="1">Carbon monoxide dehydrogenase subunit G</fullName>
    </submittedName>
</protein>
<dbReference type="PANTHER" id="PTHR38588:SF1">
    <property type="entry name" value="BLL0334 PROTEIN"/>
    <property type="match status" value="1"/>
</dbReference>
<organism evidence="1 2">
    <name type="scientific">Ferrovibrio terrae</name>
    <dbReference type="NCBI Taxonomy" id="2594003"/>
    <lineage>
        <taxon>Bacteria</taxon>
        <taxon>Pseudomonadati</taxon>
        <taxon>Pseudomonadota</taxon>
        <taxon>Alphaproteobacteria</taxon>
        <taxon>Rhodospirillales</taxon>
        <taxon>Rhodospirillaceae</taxon>
        <taxon>Ferrovibrio</taxon>
    </lineage>
</organism>
<proteinExistence type="predicted"/>
<evidence type="ECO:0000313" key="1">
    <source>
        <dbReference type="EMBL" id="QDO97581.1"/>
    </source>
</evidence>
<dbReference type="SUPFAM" id="SSF55961">
    <property type="entry name" value="Bet v1-like"/>
    <property type="match status" value="1"/>
</dbReference>
<dbReference type="PANTHER" id="PTHR38588">
    <property type="entry name" value="BLL0334 PROTEIN"/>
    <property type="match status" value="1"/>
</dbReference>
<dbReference type="Gene3D" id="3.30.530.20">
    <property type="match status" value="1"/>
</dbReference>
<dbReference type="CDD" id="cd05018">
    <property type="entry name" value="CoxG"/>
    <property type="match status" value="1"/>
</dbReference>
<sequence>MQMAGDVSIAADRQHVWNALNDPDVLRQCIPGCETVTREGDHVLLAKVTAKIGPIKAGFSGKVTLSELDPPNSYVISGEGSGGAAGFAKGSAAVKLTTVGSVTQLHYEVEAAVGGKLAQIGARLIDTTAKKMAEDFFRKFVEIAESTSTANPTAKISAAALPEKPAQSIRPLVIAAVVVLTAAAAFYLSL</sequence>
<accession>A0A516H1B3</accession>
<dbReference type="InterPro" id="IPR023393">
    <property type="entry name" value="START-like_dom_sf"/>
</dbReference>
<dbReference type="KEGG" id="fer:FNB15_10005"/>
<reference evidence="1 2" key="1">
    <citation type="submission" date="2019-07" db="EMBL/GenBank/DDBJ databases">
        <title>Genome sequencing for Ferrovibrio sp. K5.</title>
        <authorList>
            <person name="Park S.-J."/>
        </authorList>
    </citation>
    <scope>NUCLEOTIDE SEQUENCE [LARGE SCALE GENOMIC DNA]</scope>
    <source>
        <strain evidence="1 2">K5</strain>
    </source>
</reference>
<keyword evidence="2" id="KW-1185">Reference proteome</keyword>
<dbReference type="OrthoDB" id="9787428at2"/>
<name>A0A516H1B3_9PROT</name>
<dbReference type="EMBL" id="CP041636">
    <property type="protein sequence ID" value="QDO97581.1"/>
    <property type="molecule type" value="Genomic_DNA"/>
</dbReference>
<dbReference type="RefSeq" id="WP_144068562.1">
    <property type="nucleotide sequence ID" value="NZ_CP041636.1"/>
</dbReference>
<dbReference type="InterPro" id="IPR010419">
    <property type="entry name" value="CO_DH_gsu"/>
</dbReference>